<dbReference type="Proteomes" id="UP000649753">
    <property type="component" value="Unassembled WGS sequence"/>
</dbReference>
<keyword evidence="2" id="KW-1185">Reference proteome</keyword>
<gene>
    <name evidence="1" type="ORF">H4W31_006469</name>
</gene>
<reference evidence="1" key="1">
    <citation type="submission" date="2020-10" db="EMBL/GenBank/DDBJ databases">
        <title>Sequencing the genomes of 1000 actinobacteria strains.</title>
        <authorList>
            <person name="Klenk H.-P."/>
        </authorList>
    </citation>
    <scope>NUCLEOTIDE SEQUENCE</scope>
    <source>
        <strain evidence="1">DSM 46832</strain>
    </source>
</reference>
<dbReference type="EMBL" id="JADBEB010000001">
    <property type="protein sequence ID" value="MBE1490831.1"/>
    <property type="molecule type" value="Genomic_DNA"/>
</dbReference>
<protein>
    <submittedName>
        <fullName evidence="1">Uncharacterized protein</fullName>
    </submittedName>
</protein>
<evidence type="ECO:0000313" key="1">
    <source>
        <dbReference type="EMBL" id="MBE1490831.1"/>
    </source>
</evidence>
<accession>A0A927RAK8</accession>
<proteinExistence type="predicted"/>
<evidence type="ECO:0000313" key="2">
    <source>
        <dbReference type="Proteomes" id="UP000649753"/>
    </source>
</evidence>
<name>A0A927RAK8_9ACTN</name>
<sequence>MHGTQPELGTISGDAVTYWSGPALATSGTGTFVAQSGLVLSAPQTAAQWFGPIEENSATWNPSVVVAFPPGVIAGDYQGTVTFSVA</sequence>
<comment type="caution">
    <text evidence="1">The sequence shown here is derived from an EMBL/GenBank/DDBJ whole genome shotgun (WGS) entry which is preliminary data.</text>
</comment>
<dbReference type="AlphaFoldDB" id="A0A927RAK8"/>
<dbReference type="RefSeq" id="WP_192770040.1">
    <property type="nucleotide sequence ID" value="NZ_JADBEB010000001.1"/>
</dbReference>
<organism evidence="1 2">
    <name type="scientific">Plantactinospora soyae</name>
    <dbReference type="NCBI Taxonomy" id="1544732"/>
    <lineage>
        <taxon>Bacteria</taxon>
        <taxon>Bacillati</taxon>
        <taxon>Actinomycetota</taxon>
        <taxon>Actinomycetes</taxon>
        <taxon>Micromonosporales</taxon>
        <taxon>Micromonosporaceae</taxon>
        <taxon>Plantactinospora</taxon>
    </lineage>
</organism>